<dbReference type="AlphaFoldDB" id="A0A9N9G6G3"/>
<keyword evidence="2" id="KW-1185">Reference proteome</keyword>
<evidence type="ECO:0000313" key="1">
    <source>
        <dbReference type="EMBL" id="CAG8584723.1"/>
    </source>
</evidence>
<comment type="caution">
    <text evidence="1">The sequence shown here is derived from an EMBL/GenBank/DDBJ whole genome shotgun (WGS) entry which is preliminary data.</text>
</comment>
<name>A0A9N9G6G3_9GLOM</name>
<evidence type="ECO:0000313" key="2">
    <source>
        <dbReference type="Proteomes" id="UP000789706"/>
    </source>
</evidence>
<dbReference type="OrthoDB" id="2396211at2759"/>
<protein>
    <submittedName>
        <fullName evidence="1">3045_t:CDS:1</fullName>
    </submittedName>
</protein>
<reference evidence="1" key="1">
    <citation type="submission" date="2021-06" db="EMBL/GenBank/DDBJ databases">
        <authorList>
            <person name="Kallberg Y."/>
            <person name="Tangrot J."/>
            <person name="Rosling A."/>
        </authorList>
    </citation>
    <scope>NUCLEOTIDE SEQUENCE</scope>
    <source>
        <strain evidence="1">AZ414A</strain>
    </source>
</reference>
<gene>
    <name evidence="1" type="ORF">DEBURN_LOCUS8749</name>
</gene>
<accession>A0A9N9G6G3</accession>
<organism evidence="1 2">
    <name type="scientific">Diversispora eburnea</name>
    <dbReference type="NCBI Taxonomy" id="1213867"/>
    <lineage>
        <taxon>Eukaryota</taxon>
        <taxon>Fungi</taxon>
        <taxon>Fungi incertae sedis</taxon>
        <taxon>Mucoromycota</taxon>
        <taxon>Glomeromycotina</taxon>
        <taxon>Glomeromycetes</taxon>
        <taxon>Diversisporales</taxon>
        <taxon>Diversisporaceae</taxon>
        <taxon>Diversispora</taxon>
    </lineage>
</organism>
<sequence length="251" mass="29450">MNKNPAEIRLINVVNDIQDMKDIENINEDKENFFTSEDISKDTRFNTWDEENLLKISDGFIEDQYDTRFITLQTIIEEVEKDKVLEIWKVIDIQIFHISMITQQWYKDIYQDGINSQESIIFNHKRDAHDNESILLTRKPVTIPTTISTLKKAIRKRNLYVEIEKLANDKTPTNDEIPVNGETPVNEISAIDERLISNNTYEIDRSSKRWYLSSVEKEQGSRGEFKTRGSYRCRVCNQMGHNTAFYKSVGK</sequence>
<proteinExistence type="predicted"/>
<dbReference type="EMBL" id="CAJVPK010001390">
    <property type="protein sequence ID" value="CAG8584723.1"/>
    <property type="molecule type" value="Genomic_DNA"/>
</dbReference>
<dbReference type="Proteomes" id="UP000789706">
    <property type="component" value="Unassembled WGS sequence"/>
</dbReference>